<dbReference type="Pfam" id="PF02789">
    <property type="entry name" value="Peptidase_M17_N"/>
    <property type="match status" value="1"/>
</dbReference>
<dbReference type="HAMAP" id="MF_00181">
    <property type="entry name" value="Cytosol_peptidase_M17"/>
    <property type="match status" value="1"/>
</dbReference>
<dbReference type="PANTHER" id="PTHR11963">
    <property type="entry name" value="LEUCINE AMINOPEPTIDASE-RELATED"/>
    <property type="match status" value="1"/>
</dbReference>
<evidence type="ECO:0000256" key="7">
    <source>
        <dbReference type="ARBA" id="ARBA00049972"/>
    </source>
</evidence>
<gene>
    <name evidence="8" type="primary">pepA</name>
    <name evidence="10" type="ORF">JWYL7_0005</name>
    <name evidence="11" type="ORF">SAMN05661008_01943</name>
</gene>
<dbReference type="PRINTS" id="PR00481">
    <property type="entry name" value="LAMNOPPTDASE"/>
</dbReference>
<dbReference type="InterPro" id="IPR043472">
    <property type="entry name" value="Macro_dom-like"/>
</dbReference>
<comment type="function">
    <text evidence="7 8">Presumably involved in the processing and regular turnover of intracellular proteins. Catalyzes the removal of unsubstituted N-terminal amino acids from various peptides.</text>
</comment>
<dbReference type="GO" id="GO:0005737">
    <property type="term" value="C:cytoplasm"/>
    <property type="evidence" value="ECO:0007669"/>
    <property type="project" value="UniProtKB-SubCell"/>
</dbReference>
<evidence type="ECO:0000313" key="13">
    <source>
        <dbReference type="Proteomes" id="UP000323392"/>
    </source>
</evidence>
<proteinExistence type="inferred from homology"/>
<evidence type="ECO:0000256" key="1">
    <source>
        <dbReference type="ARBA" id="ARBA00000135"/>
    </source>
</evidence>
<keyword evidence="13" id="KW-1185">Reference proteome</keyword>
<feature type="binding site" evidence="8">
    <location>
        <position position="354"/>
    </location>
    <ligand>
        <name>Mn(2+)</name>
        <dbReference type="ChEBI" id="CHEBI:29035"/>
        <label>2</label>
    </ligand>
</feature>
<keyword evidence="5 8" id="KW-0645">Protease</keyword>
<dbReference type="STRING" id="1121328.JWYL7_0005"/>
<keyword evidence="6 8" id="KW-0378">Hydrolase</keyword>
<dbReference type="EC" id="3.4.11.10" evidence="8"/>
<dbReference type="Gene3D" id="3.40.220.10">
    <property type="entry name" value="Leucine Aminopeptidase, subunit E, domain 1"/>
    <property type="match status" value="1"/>
</dbReference>
<dbReference type="GO" id="GO:0006508">
    <property type="term" value="P:proteolysis"/>
    <property type="evidence" value="ECO:0007669"/>
    <property type="project" value="UniProtKB-KW"/>
</dbReference>
<dbReference type="GO" id="GO:0030145">
    <property type="term" value="F:manganese ion binding"/>
    <property type="evidence" value="ECO:0007669"/>
    <property type="project" value="UniProtKB-UniRule"/>
</dbReference>
<feature type="active site" evidence="8">
    <location>
        <position position="356"/>
    </location>
</feature>
<feature type="binding site" evidence="8">
    <location>
        <position position="275"/>
    </location>
    <ligand>
        <name>Mn(2+)</name>
        <dbReference type="ChEBI" id="CHEBI:29035"/>
        <label>1</label>
    </ligand>
</feature>
<feature type="active site" evidence="8">
    <location>
        <position position="282"/>
    </location>
</feature>
<evidence type="ECO:0000256" key="2">
    <source>
        <dbReference type="ARBA" id="ARBA00000967"/>
    </source>
</evidence>
<organism evidence="10 12">
    <name type="scientific">Alkalithermobacter thermoalcaliphilus JW-YL-7 = DSM 7308</name>
    <dbReference type="NCBI Taxonomy" id="1121328"/>
    <lineage>
        <taxon>Bacteria</taxon>
        <taxon>Bacillati</taxon>
        <taxon>Bacillota</taxon>
        <taxon>Clostridia</taxon>
        <taxon>Peptostreptococcales</taxon>
        <taxon>Tepidibacteraceae</taxon>
        <taxon>Alkalithermobacter</taxon>
    </lineage>
</organism>
<feature type="binding site" evidence="8">
    <location>
        <position position="270"/>
    </location>
    <ligand>
        <name>Mn(2+)</name>
        <dbReference type="ChEBI" id="CHEBI:29035"/>
        <label>2</label>
    </ligand>
</feature>
<accession>A0A150FMS8</accession>
<keyword evidence="8" id="KW-0464">Manganese</keyword>
<dbReference type="AlphaFoldDB" id="A0A150FMS8"/>
<dbReference type="GO" id="GO:0070006">
    <property type="term" value="F:metalloaminopeptidase activity"/>
    <property type="evidence" value="ECO:0007669"/>
    <property type="project" value="InterPro"/>
</dbReference>
<comment type="catalytic activity">
    <reaction evidence="1 8">
        <text>Release of an N-terminal amino acid, Xaa-|-Yaa-, in which Xaa is preferably Leu, but may be other amino acids including Pro although not Arg or Lys, and Yaa may be Pro. Amino acid amides and methyl esters are also readily hydrolyzed, but rates on arylamides are exceedingly low.</text>
        <dbReference type="EC" id="3.4.11.1"/>
    </reaction>
</comment>
<dbReference type="Pfam" id="PF00883">
    <property type="entry name" value="Peptidase_M17"/>
    <property type="match status" value="1"/>
</dbReference>
<dbReference type="EC" id="3.4.11.1" evidence="8"/>
<evidence type="ECO:0000259" key="9">
    <source>
        <dbReference type="PROSITE" id="PS00631"/>
    </source>
</evidence>
<dbReference type="EMBL" id="FRBG01000027">
    <property type="protein sequence ID" value="SHL36881.1"/>
    <property type="molecule type" value="Genomic_DNA"/>
</dbReference>
<evidence type="ECO:0000256" key="3">
    <source>
        <dbReference type="ARBA" id="ARBA00009528"/>
    </source>
</evidence>
<dbReference type="InterPro" id="IPR011356">
    <property type="entry name" value="Leucine_aapep/pepB"/>
</dbReference>
<dbReference type="EMBL" id="LSFY01000001">
    <property type="protein sequence ID" value="KXZ38932.1"/>
    <property type="molecule type" value="Genomic_DNA"/>
</dbReference>
<feature type="binding site" evidence="8">
    <location>
        <position position="354"/>
    </location>
    <ligand>
        <name>Mn(2+)</name>
        <dbReference type="ChEBI" id="CHEBI:29035"/>
        <label>1</label>
    </ligand>
</feature>
<feature type="binding site" evidence="8">
    <location>
        <position position="293"/>
    </location>
    <ligand>
        <name>Mn(2+)</name>
        <dbReference type="ChEBI" id="CHEBI:29035"/>
        <label>2</label>
    </ligand>
</feature>
<comment type="catalytic activity">
    <reaction evidence="2 8">
        <text>Release of an N-terminal amino acid, preferentially leucine, but not glutamic or aspartic acids.</text>
        <dbReference type="EC" id="3.4.11.10"/>
    </reaction>
</comment>
<dbReference type="CDD" id="cd00433">
    <property type="entry name" value="Peptidase_M17"/>
    <property type="match status" value="1"/>
</dbReference>
<feature type="domain" description="Cytosol aminopeptidase" evidence="9">
    <location>
        <begin position="350"/>
        <end position="357"/>
    </location>
</feature>
<name>A0A150FMS8_CLOPD</name>
<evidence type="ECO:0000256" key="6">
    <source>
        <dbReference type="ARBA" id="ARBA00022801"/>
    </source>
</evidence>
<dbReference type="NCBIfam" id="NF002074">
    <property type="entry name" value="PRK00913.1-4"/>
    <property type="match status" value="1"/>
</dbReference>
<dbReference type="Proteomes" id="UP000092605">
    <property type="component" value="Unassembled WGS sequence"/>
</dbReference>
<keyword evidence="8" id="KW-0479">Metal-binding</keyword>
<keyword evidence="4 8" id="KW-0031">Aminopeptidase</keyword>
<reference evidence="11 13" key="2">
    <citation type="submission" date="2016-11" db="EMBL/GenBank/DDBJ databases">
        <authorList>
            <person name="Varghese N."/>
            <person name="Submissions S."/>
        </authorList>
    </citation>
    <scope>NUCLEOTIDE SEQUENCE [LARGE SCALE GENOMIC DNA]</scope>
    <source>
        <strain evidence="11 13">DSM 7308</strain>
    </source>
</reference>
<feature type="binding site" evidence="8">
    <location>
        <position position="275"/>
    </location>
    <ligand>
        <name>Mn(2+)</name>
        <dbReference type="ChEBI" id="CHEBI:29035"/>
        <label>2</label>
    </ligand>
</feature>
<evidence type="ECO:0000256" key="5">
    <source>
        <dbReference type="ARBA" id="ARBA00022670"/>
    </source>
</evidence>
<feature type="binding site" evidence="8">
    <location>
        <position position="352"/>
    </location>
    <ligand>
        <name>Mn(2+)</name>
        <dbReference type="ChEBI" id="CHEBI:29035"/>
        <label>1</label>
    </ligand>
</feature>
<evidence type="ECO:0000313" key="11">
    <source>
        <dbReference type="EMBL" id="SHL36881.1"/>
    </source>
</evidence>
<comment type="subcellular location">
    <subcellularLocation>
        <location evidence="8">Cytoplasm</location>
    </subcellularLocation>
</comment>
<evidence type="ECO:0000256" key="8">
    <source>
        <dbReference type="HAMAP-Rule" id="MF_00181"/>
    </source>
</evidence>
<dbReference type="SUPFAM" id="SSF52949">
    <property type="entry name" value="Macro domain-like"/>
    <property type="match status" value="1"/>
</dbReference>
<reference evidence="10 12" key="1">
    <citation type="submission" date="2016-02" db="EMBL/GenBank/DDBJ databases">
        <title>Draft genome sequence for Clostridium paradoxum JW-YL-7.</title>
        <authorList>
            <person name="Utturkar S.M."/>
            <person name="Lancaster A."/>
            <person name="Poole F.L."/>
            <person name="Adams M.W."/>
            <person name="Brown S.D."/>
        </authorList>
    </citation>
    <scope>NUCLEOTIDE SEQUENCE [LARGE SCALE GENOMIC DNA]</scope>
    <source>
        <strain evidence="10 12">JW-YL-7</strain>
    </source>
</reference>
<evidence type="ECO:0000313" key="10">
    <source>
        <dbReference type="EMBL" id="KXZ38932.1"/>
    </source>
</evidence>
<protein>
    <recommendedName>
        <fullName evidence="8">Probable cytosol aminopeptidase</fullName>
        <ecNumber evidence="8">3.4.11.1</ecNumber>
    </recommendedName>
    <alternativeName>
        <fullName evidence="8">Leucine aminopeptidase</fullName>
        <shortName evidence="8">LAP</shortName>
        <ecNumber evidence="8">3.4.11.10</ecNumber>
    </alternativeName>
    <alternativeName>
        <fullName evidence="8">Leucyl aminopeptidase</fullName>
    </alternativeName>
</protein>
<dbReference type="PROSITE" id="PS00631">
    <property type="entry name" value="CYTOSOL_AP"/>
    <property type="match status" value="1"/>
</dbReference>
<dbReference type="NCBIfam" id="NF002073">
    <property type="entry name" value="PRK00913.1-2"/>
    <property type="match status" value="1"/>
</dbReference>
<dbReference type="PANTHER" id="PTHR11963:SF23">
    <property type="entry name" value="CYTOSOL AMINOPEPTIDASE"/>
    <property type="match status" value="1"/>
</dbReference>
<dbReference type="PATRIC" id="fig|1121328.3.peg.5"/>
<keyword evidence="8" id="KW-0963">Cytoplasm</keyword>
<dbReference type="InterPro" id="IPR023042">
    <property type="entry name" value="Peptidase_M17_leu_NH2_pept"/>
</dbReference>
<dbReference type="InterPro" id="IPR008283">
    <property type="entry name" value="Peptidase_M17_N"/>
</dbReference>
<comment type="similarity">
    <text evidence="3 8">Belongs to the peptidase M17 family.</text>
</comment>
<dbReference type="InterPro" id="IPR000819">
    <property type="entry name" value="Peptidase_M17_C"/>
</dbReference>
<evidence type="ECO:0000256" key="4">
    <source>
        <dbReference type="ARBA" id="ARBA00022438"/>
    </source>
</evidence>
<dbReference type="Gene3D" id="3.40.630.10">
    <property type="entry name" value="Zn peptidases"/>
    <property type="match status" value="1"/>
</dbReference>
<sequence length="501" mass="55360">MINQNLNKGGSTLIIKVNEKIKDNCDTVILAYLDTLEGLFEGVDEDVLNSIDYLIKSKQFKGEYKEIKVITLYLDNNLKNIILLGLGDKETLTGQRVRGAVARAVKECEKLCSKNIQFILDNMSDDFVKKYINYICEGIILSVYKFEKYKTSKRETNIDSICINCKVNKEEINHLVNEANILASATNLCRDLVNEPANKLTPIDLANKVVEIGKESNFLVEIYDEKQIENLGMKAYLEVAKGASNPPRLIVMKYMKDIENKDNILGLVGKGLTYDSGGLSLKMTDSMVEMKSDMAGAGAVIGTISAIAKMNLKVNVIGVIAACENMISSNAYKPGDIIESMAGKTIEVLNTDAEGRLTLVDAVNYVIEKENVSKVLDIATLTGAALVALGTITTAVVSNNDNFYLQLEKASKISGEKIWRLPNYPEYKELIKSDIADLKNTGGKYAGTITAAVFIEEFVKDRPWIHMDIAGTSWSEKEFDYIPKGATGEGVMTLYHLIKNS</sequence>
<dbReference type="NCBIfam" id="NF002083">
    <property type="entry name" value="PRK00913.3-5"/>
    <property type="match status" value="1"/>
</dbReference>
<dbReference type="Proteomes" id="UP000323392">
    <property type="component" value="Unassembled WGS sequence"/>
</dbReference>
<comment type="caution">
    <text evidence="10">The sequence shown here is derived from an EMBL/GenBank/DDBJ whole genome shotgun (WGS) entry which is preliminary data.</text>
</comment>
<dbReference type="SUPFAM" id="SSF53187">
    <property type="entry name" value="Zn-dependent exopeptidases"/>
    <property type="match status" value="1"/>
</dbReference>
<comment type="cofactor">
    <cofactor evidence="8">
        <name>Mn(2+)</name>
        <dbReference type="ChEBI" id="CHEBI:29035"/>
    </cofactor>
    <text evidence="8">Binds 2 manganese ions per subunit.</text>
</comment>
<evidence type="ECO:0000313" key="12">
    <source>
        <dbReference type="Proteomes" id="UP000092605"/>
    </source>
</evidence>
<dbReference type="OrthoDB" id="9809354at2"/>